<evidence type="ECO:0000256" key="1">
    <source>
        <dbReference type="SAM" id="Coils"/>
    </source>
</evidence>
<protein>
    <submittedName>
        <fullName evidence="3">LapA family protein</fullName>
    </submittedName>
</protein>
<keyword evidence="2" id="KW-1133">Transmembrane helix</keyword>
<feature type="transmembrane region" description="Helical" evidence="2">
    <location>
        <begin position="6"/>
        <end position="27"/>
    </location>
</feature>
<name>A0A7C6ECW2_UNCW3</name>
<organism evidence="3">
    <name type="scientific">candidate division WOR-3 bacterium</name>
    <dbReference type="NCBI Taxonomy" id="2052148"/>
    <lineage>
        <taxon>Bacteria</taxon>
        <taxon>Bacteria division WOR-3</taxon>
    </lineage>
</organism>
<dbReference type="AlphaFoldDB" id="A0A7C6ECW2"/>
<proteinExistence type="predicted"/>
<sequence>MFFKRIWQIVTISLITSIIVSGSVFWWQRVRLKAEIERLRKRINDLEEKERAIAELQKTFPILKDKLSDWFSNWQTIVLGFNFQSFSWQGDTTITQQVISFNPNERSFQLKTPFYNYSPDQSKFLDIYLGMEVWEEAGKLKVGYGPDHGVALGDLKTNQLKVLLFCGTAGNYDNSLWLDNDNFVVTGFTEYFSQNEEEKQALKDKVYYIALLYFFNLSKNKMTVYYGPKVEGKFFQRIYLRSLRERFKSQFPNVLTD</sequence>
<evidence type="ECO:0000256" key="2">
    <source>
        <dbReference type="SAM" id="Phobius"/>
    </source>
</evidence>
<keyword evidence="2" id="KW-0472">Membrane</keyword>
<keyword evidence="2" id="KW-0812">Transmembrane</keyword>
<keyword evidence="1" id="KW-0175">Coiled coil</keyword>
<feature type="coiled-coil region" evidence="1">
    <location>
        <begin position="29"/>
        <end position="66"/>
    </location>
</feature>
<comment type="caution">
    <text evidence="3">The sequence shown here is derived from an EMBL/GenBank/DDBJ whole genome shotgun (WGS) entry which is preliminary data.</text>
</comment>
<accession>A0A7C6ECW2</accession>
<dbReference type="EMBL" id="DTLI01000052">
    <property type="protein sequence ID" value="HHS51662.1"/>
    <property type="molecule type" value="Genomic_DNA"/>
</dbReference>
<evidence type="ECO:0000313" key="3">
    <source>
        <dbReference type="EMBL" id="HHS51662.1"/>
    </source>
</evidence>
<gene>
    <name evidence="3" type="ORF">ENW73_02180</name>
</gene>
<reference evidence="3" key="1">
    <citation type="journal article" date="2020" name="mSystems">
        <title>Genome- and Community-Level Interaction Insights into Carbon Utilization and Element Cycling Functions of Hydrothermarchaeota in Hydrothermal Sediment.</title>
        <authorList>
            <person name="Zhou Z."/>
            <person name="Liu Y."/>
            <person name="Xu W."/>
            <person name="Pan J."/>
            <person name="Luo Z.H."/>
            <person name="Li M."/>
        </authorList>
    </citation>
    <scope>NUCLEOTIDE SEQUENCE [LARGE SCALE GENOMIC DNA]</scope>
    <source>
        <strain evidence="3">SpSt-876</strain>
    </source>
</reference>